<comment type="caution">
    <text evidence="1">The sequence shown here is derived from an EMBL/GenBank/DDBJ whole genome shotgun (WGS) entry which is preliminary data.</text>
</comment>
<accession>A0ABQ5PPR0</accession>
<evidence type="ECO:0000313" key="2">
    <source>
        <dbReference type="Proteomes" id="UP001145022"/>
    </source>
</evidence>
<sequence>MHLGLLRINLALALVALCLSPRVRAEDSRQVFTGTLGKAAIVVELDARYNEGRYFYRKYRTDLALETSKEGDALVMLEGAAMDGDSRPTLRLLPTLSGWSGEWKAPSGKTLKVDLQPARLPDAPADAAPYLAQLHDTQLYEYLRLQGLLLKKGKTETFMGYTLQWWSEPKSGASLFEVISGYAPAAQERINQYLRARLWSEVSQYYGCSGSYRQSAQPLWMSSSVMSVRVSTEYYCGGAYPDQNNESLNFDTRTGQLLSLEDVLWVGQGELLHREESPDASSEENSNYRAKELAPWLVEQLSKRYPTEMTVVAEGENDCGYDEPEPWQFPTWQFGEKGVTFFPSYPHVMAVCGYVEWGVLPYGLLKQHPGAVKLQLPES</sequence>
<dbReference type="EMBL" id="BSCQ01000046">
    <property type="protein sequence ID" value="GLH45514.1"/>
    <property type="molecule type" value="Genomic_DNA"/>
</dbReference>
<gene>
    <name evidence="1" type="ORF">RS3R1_46020</name>
</gene>
<evidence type="ECO:0008006" key="3">
    <source>
        <dbReference type="Google" id="ProtNLM"/>
    </source>
</evidence>
<protein>
    <recommendedName>
        <fullName evidence="3">DUF3298 domain-containing protein</fullName>
    </recommendedName>
</protein>
<proteinExistence type="predicted"/>
<dbReference type="Proteomes" id="UP001145022">
    <property type="component" value="Unassembled WGS sequence"/>
</dbReference>
<reference evidence="1" key="3">
    <citation type="journal article" date="2023" name="J. Biotechnol.">
        <title>Draft Genome Sequences of Endophytic Pseudomonas Strains, Isolated from the Interior of Brassicaceae Plants.</title>
        <authorList>
            <person name="Kaneko H."/>
            <person name="Furuya T."/>
        </authorList>
    </citation>
    <scope>NUCLEOTIDE SEQUENCE</scope>
    <source>
        <strain evidence="1">RS3R-1</strain>
    </source>
</reference>
<name>A0ABQ5PPR0_9PSED</name>
<keyword evidence="2" id="KW-1185">Reference proteome</keyword>
<organism evidence="1 2">
    <name type="scientific">Pseudomonas atacamensis</name>
    <dbReference type="NCBI Taxonomy" id="2565368"/>
    <lineage>
        <taxon>Bacteria</taxon>
        <taxon>Pseudomonadati</taxon>
        <taxon>Pseudomonadota</taxon>
        <taxon>Gammaproteobacteria</taxon>
        <taxon>Pseudomonadales</taxon>
        <taxon>Pseudomonadaceae</taxon>
        <taxon>Pseudomonas</taxon>
    </lineage>
</organism>
<reference evidence="1" key="2">
    <citation type="submission" date="2022-11" db="EMBL/GenBank/DDBJ databases">
        <title>Draft genome sequencing of Pseudomonas atacamensis RS3R1.</title>
        <authorList>
            <person name="Furuya T."/>
            <person name="Kaneko H."/>
        </authorList>
    </citation>
    <scope>NUCLEOTIDE SEQUENCE</scope>
    <source>
        <strain evidence="1">RS3R-1</strain>
    </source>
</reference>
<reference evidence="1" key="1">
    <citation type="journal article" date="2021" name="Sci. Rep.">
        <title>An efficient direct screening system for microorganisms that activate plant immune responses based on plant-microbe interactions using cultured plant cells.</title>
        <authorList>
            <person name="Kurokawa M."/>
            <person name="Nakano M."/>
            <person name="Kitahata N."/>
            <person name="Kuchitsu K."/>
            <person name="Furuya T."/>
        </authorList>
    </citation>
    <scope>NUCLEOTIDE SEQUENCE</scope>
    <source>
        <strain evidence="1">RS3R-1</strain>
    </source>
</reference>
<evidence type="ECO:0000313" key="1">
    <source>
        <dbReference type="EMBL" id="GLH45514.1"/>
    </source>
</evidence>
<dbReference type="RefSeq" id="WP_281895816.1">
    <property type="nucleotide sequence ID" value="NZ_BSCQ01000046.1"/>
</dbReference>